<proteinExistence type="predicted"/>
<dbReference type="RefSeq" id="WP_110031954.1">
    <property type="nucleotide sequence ID" value="NZ_QGTR01000002.1"/>
</dbReference>
<keyword evidence="1" id="KW-1133">Transmembrane helix</keyword>
<reference evidence="2 3" key="1">
    <citation type="submission" date="2018-05" db="EMBL/GenBank/DDBJ databases">
        <title>Genomic Encyclopedia of Type Strains, Phase IV (KMG-IV): sequencing the most valuable type-strain genomes for metagenomic binning, comparative biology and taxonomic classification.</title>
        <authorList>
            <person name="Goeker M."/>
        </authorList>
    </citation>
    <scope>NUCLEOTIDE SEQUENCE [LARGE SCALE GENOMIC DNA]</scope>
    <source>
        <strain evidence="2 3">DSM 16791</strain>
    </source>
</reference>
<accession>A0A317PPP5</accession>
<name>A0A317PPP5_9HYPH</name>
<gene>
    <name evidence="2" type="ORF">DFR52_102929</name>
</gene>
<keyword evidence="3" id="KW-1185">Reference proteome</keyword>
<evidence type="ECO:0000313" key="2">
    <source>
        <dbReference type="EMBL" id="PWW02261.1"/>
    </source>
</evidence>
<organism evidence="2 3">
    <name type="scientific">Hoeflea marina</name>
    <dbReference type="NCBI Taxonomy" id="274592"/>
    <lineage>
        <taxon>Bacteria</taxon>
        <taxon>Pseudomonadati</taxon>
        <taxon>Pseudomonadota</taxon>
        <taxon>Alphaproteobacteria</taxon>
        <taxon>Hyphomicrobiales</taxon>
        <taxon>Rhizobiaceae</taxon>
        <taxon>Hoeflea</taxon>
    </lineage>
</organism>
<sequence length="97" mass="10078">MSPIPSSPTAASAERYPAPQRKSALDAFLIAVGAIVLIGTEIWLAALAIAWAAHGLLGLGVTGDIVLVLLVAPPALWATWKVATMAISAERNAEEDF</sequence>
<dbReference type="AlphaFoldDB" id="A0A317PPP5"/>
<dbReference type="Proteomes" id="UP000246352">
    <property type="component" value="Unassembled WGS sequence"/>
</dbReference>
<evidence type="ECO:0000313" key="3">
    <source>
        <dbReference type="Proteomes" id="UP000246352"/>
    </source>
</evidence>
<feature type="transmembrane region" description="Helical" evidence="1">
    <location>
        <begin position="65"/>
        <end position="83"/>
    </location>
</feature>
<protein>
    <submittedName>
        <fullName evidence="2">Uncharacterized protein</fullName>
    </submittedName>
</protein>
<comment type="caution">
    <text evidence="2">The sequence shown here is derived from an EMBL/GenBank/DDBJ whole genome shotgun (WGS) entry which is preliminary data.</text>
</comment>
<dbReference type="EMBL" id="QGTR01000002">
    <property type="protein sequence ID" value="PWW02261.1"/>
    <property type="molecule type" value="Genomic_DNA"/>
</dbReference>
<keyword evidence="1" id="KW-0812">Transmembrane</keyword>
<keyword evidence="1" id="KW-0472">Membrane</keyword>
<feature type="transmembrane region" description="Helical" evidence="1">
    <location>
        <begin position="27"/>
        <end position="53"/>
    </location>
</feature>
<evidence type="ECO:0000256" key="1">
    <source>
        <dbReference type="SAM" id="Phobius"/>
    </source>
</evidence>